<name>A0A132A6F9_SARSC</name>
<comment type="caution">
    <text evidence="1">The sequence shown here is derived from an EMBL/GenBank/DDBJ whole genome shotgun (WGS) entry which is preliminary data.</text>
</comment>
<protein>
    <submittedName>
        <fullName evidence="1">Uncharacterized protein</fullName>
    </submittedName>
</protein>
<proteinExistence type="predicted"/>
<reference evidence="1 2" key="1">
    <citation type="journal article" date="2015" name="Parasit. Vectors">
        <title>Draft genome of the scabies mite.</title>
        <authorList>
            <person name="Rider S.D.Jr."/>
            <person name="Morgan M.S."/>
            <person name="Arlian L.G."/>
        </authorList>
    </citation>
    <scope>NUCLEOTIDE SEQUENCE [LARGE SCALE GENOMIC DNA]</scope>
    <source>
        <strain evidence="1">Arlian Lab</strain>
    </source>
</reference>
<gene>
    <name evidence="1" type="ORF">QR98_0044630</name>
</gene>
<evidence type="ECO:0000313" key="2">
    <source>
        <dbReference type="Proteomes" id="UP000616769"/>
    </source>
</evidence>
<dbReference type="VEuPathDB" id="VectorBase:SSCA002535"/>
<accession>A0A132A6F9</accession>
<sequence>MIACDEKENKKTRLKFDPSISIGVEFEHEAPTQEKFKGISKTNIDSLPSSIQSLEVQTLHSDQGILVKCLKTYTPTHRHSQKLFRVK</sequence>
<evidence type="ECO:0000313" key="1">
    <source>
        <dbReference type="EMBL" id="KPM05990.1"/>
    </source>
</evidence>
<dbReference type="Proteomes" id="UP000616769">
    <property type="component" value="Unassembled WGS sequence"/>
</dbReference>
<organism evidence="1 2">
    <name type="scientific">Sarcoptes scabiei</name>
    <name type="common">Itch mite</name>
    <name type="synonym">Acarus scabiei</name>
    <dbReference type="NCBI Taxonomy" id="52283"/>
    <lineage>
        <taxon>Eukaryota</taxon>
        <taxon>Metazoa</taxon>
        <taxon>Ecdysozoa</taxon>
        <taxon>Arthropoda</taxon>
        <taxon>Chelicerata</taxon>
        <taxon>Arachnida</taxon>
        <taxon>Acari</taxon>
        <taxon>Acariformes</taxon>
        <taxon>Sarcoptiformes</taxon>
        <taxon>Astigmata</taxon>
        <taxon>Psoroptidia</taxon>
        <taxon>Sarcoptoidea</taxon>
        <taxon>Sarcoptidae</taxon>
        <taxon>Sarcoptinae</taxon>
        <taxon>Sarcoptes</taxon>
    </lineage>
</organism>
<dbReference type="AlphaFoldDB" id="A0A132A6F9"/>
<dbReference type="EMBL" id="JXLN01010591">
    <property type="protein sequence ID" value="KPM05990.1"/>
    <property type="molecule type" value="Genomic_DNA"/>
</dbReference>